<feature type="region of interest" description="Disordered" evidence="1">
    <location>
        <begin position="123"/>
        <end position="183"/>
    </location>
</feature>
<evidence type="ECO:0000313" key="2">
    <source>
        <dbReference type="EMBL" id="KAF6734920.1"/>
    </source>
</evidence>
<organism evidence="2 3">
    <name type="scientific">Oryzias melastigma</name>
    <name type="common">Marine medaka</name>
    <dbReference type="NCBI Taxonomy" id="30732"/>
    <lineage>
        <taxon>Eukaryota</taxon>
        <taxon>Metazoa</taxon>
        <taxon>Chordata</taxon>
        <taxon>Craniata</taxon>
        <taxon>Vertebrata</taxon>
        <taxon>Euteleostomi</taxon>
        <taxon>Actinopterygii</taxon>
        <taxon>Neopterygii</taxon>
        <taxon>Teleostei</taxon>
        <taxon>Neoteleostei</taxon>
        <taxon>Acanthomorphata</taxon>
        <taxon>Ovalentaria</taxon>
        <taxon>Atherinomorphae</taxon>
        <taxon>Beloniformes</taxon>
        <taxon>Adrianichthyidae</taxon>
        <taxon>Oryziinae</taxon>
        <taxon>Oryzias</taxon>
    </lineage>
</organism>
<dbReference type="AlphaFoldDB" id="A0A834KXK5"/>
<dbReference type="PANTHER" id="PTHR23039:SF3">
    <property type="entry name" value="NHS-LIKE PROTEIN 1"/>
    <property type="match status" value="1"/>
</dbReference>
<proteinExistence type="predicted"/>
<feature type="region of interest" description="Disordered" evidence="1">
    <location>
        <begin position="617"/>
        <end position="639"/>
    </location>
</feature>
<sequence length="690" mass="76022">MISYVECLSGEGAGPGVKSHCWNGGPDEERDELLPRKMPALQPKTEGSLRRRLLSAKIHQQHDALLALNTNGGGRPRSALGDRKLPTANIQGLGNSPWHLPPRPHIHPSFTPEVHGKLFHAPEAHEKPNPSFPPTVGQHPSYPIHNGRHQPGANPSYLLPVPPTRNGGNPLKEPQVPPQYHYQPTKRHKTKLFCFKRCRGRGSKQEPLQTTPLLHKDTDRRFQLCVCRCDVTTLTPPDTHTLINNASQLCSAVTLNNITTLRSCLMTSPGCIISRTDQLSDKPTKNTANCPYAHTPTLHLQLTRVPHSQVTFITCSPPRVSVQQQRVVVMVLIGAAIKSVLRYLRKTSGDGDSKWAVHYTTQKPQQGLRFIRGKRQSNSADDLRAFHWPAQQSPGSKPCPSSPTFSPLSGMDQPDGSAHRGWRDRSRKMSSASSDDDERFFLTKGRPMTPLVLNPISLTSCSDGLTPTFESNWDSETDPIQRLPTPEEQMRRQAEAIAADIVPINVTGESFDRQASFRRALSNSDSLSRRSRKLTRRKTVSNLQDDASPKTSVSVDLPGQFSTVGRPASSCGSSSRQKNKEAEVAEGGEMIRTELLSSRRIRAPKGEGMSSLMATLTSSPRIERQPTSETQTQSSPTFNYSSDCDPYKMLGVSSSSCQSLLPHCALASFPPQIPHVIFTNQSALIPTKLA</sequence>
<name>A0A834KXK5_ORYME</name>
<feature type="region of interest" description="Disordered" evidence="1">
    <location>
        <begin position="389"/>
        <end position="439"/>
    </location>
</feature>
<feature type="compositionally biased region" description="Low complexity" evidence="1">
    <location>
        <begin position="627"/>
        <end position="637"/>
    </location>
</feature>
<accession>A0A834KXK5</accession>
<dbReference type="Pfam" id="PF15273">
    <property type="entry name" value="NHS"/>
    <property type="match status" value="1"/>
</dbReference>
<dbReference type="GO" id="GO:0030154">
    <property type="term" value="P:cell differentiation"/>
    <property type="evidence" value="ECO:0007669"/>
    <property type="project" value="TreeGrafter"/>
</dbReference>
<feature type="compositionally biased region" description="Polar residues" evidence="1">
    <location>
        <begin position="540"/>
        <end position="554"/>
    </location>
</feature>
<feature type="compositionally biased region" description="Basic residues" evidence="1">
    <location>
        <begin position="529"/>
        <end position="539"/>
    </location>
</feature>
<dbReference type="InterPro" id="IPR024845">
    <property type="entry name" value="NHS-like"/>
</dbReference>
<dbReference type="EMBL" id="WKFB01000124">
    <property type="protein sequence ID" value="KAF6734920.1"/>
    <property type="molecule type" value="Genomic_DNA"/>
</dbReference>
<reference evidence="2" key="1">
    <citation type="journal article" name="BMC Genomics">
        <title>Long-read sequencing and de novo genome assembly of marine medaka (Oryzias melastigma).</title>
        <authorList>
            <person name="Liang P."/>
            <person name="Saqib H.S.A."/>
            <person name="Ni X."/>
            <person name="Shen Y."/>
        </authorList>
    </citation>
    <scope>NUCLEOTIDE SEQUENCE</scope>
    <source>
        <strain evidence="2">Bigg-433</strain>
    </source>
</reference>
<comment type="caution">
    <text evidence="2">The sequence shown here is derived from an EMBL/GenBank/DDBJ whole genome shotgun (WGS) entry which is preliminary data.</text>
</comment>
<gene>
    <name evidence="2" type="ORF">FQA47_022218</name>
</gene>
<evidence type="ECO:0000313" key="3">
    <source>
        <dbReference type="Proteomes" id="UP000646548"/>
    </source>
</evidence>
<dbReference type="PANTHER" id="PTHR23039">
    <property type="entry name" value="NANCE-HORAN SYNDROME PROTEIN"/>
    <property type="match status" value="1"/>
</dbReference>
<evidence type="ECO:0000256" key="1">
    <source>
        <dbReference type="SAM" id="MobiDB-lite"/>
    </source>
</evidence>
<dbReference type="Proteomes" id="UP000646548">
    <property type="component" value="Unassembled WGS sequence"/>
</dbReference>
<protein>
    <submittedName>
        <fullName evidence="2">Nance-Horan syndrome protein</fullName>
    </submittedName>
</protein>
<feature type="region of interest" description="Disordered" evidence="1">
    <location>
        <begin position="521"/>
        <end position="588"/>
    </location>
</feature>